<gene>
    <name evidence="2" type="ORF">ARALYDRAFT_899388</name>
</gene>
<protein>
    <submittedName>
        <fullName evidence="2">Uncharacterized protein</fullName>
    </submittedName>
</protein>
<evidence type="ECO:0000313" key="2">
    <source>
        <dbReference type="EMBL" id="EFH62066.1"/>
    </source>
</evidence>
<dbReference type="EMBL" id="GL348715">
    <property type="protein sequence ID" value="EFH62066.1"/>
    <property type="molecule type" value="Genomic_DNA"/>
</dbReference>
<sequence length="120" mass="13577">MEGVLISPSQNLNSPKLKKKKNPQTPRPHPHHPAIVSILTTYIDSASQRQFATSKALQGFISANRLFRYQEDLKRNSVYKLKKFMITSSKRSSQTHCKDSYLQTGYSATKRISSGTLFTS</sequence>
<dbReference type="HOGENOM" id="CLU_2052834_0_0_1"/>
<feature type="compositionally biased region" description="Basic residues" evidence="1">
    <location>
        <begin position="16"/>
        <end position="32"/>
    </location>
</feature>
<evidence type="ECO:0000313" key="3">
    <source>
        <dbReference type="Proteomes" id="UP000008694"/>
    </source>
</evidence>
<dbReference type="Gramene" id="scaffold_303358.1">
    <property type="protein sequence ID" value="scaffold_303358.1"/>
    <property type="gene ID" value="scaffold_303358.1"/>
</dbReference>
<evidence type="ECO:0000256" key="1">
    <source>
        <dbReference type="SAM" id="MobiDB-lite"/>
    </source>
</evidence>
<dbReference type="Proteomes" id="UP000008694">
    <property type="component" value="Unassembled WGS sequence"/>
</dbReference>
<feature type="region of interest" description="Disordered" evidence="1">
    <location>
        <begin position="1"/>
        <end position="32"/>
    </location>
</feature>
<proteinExistence type="predicted"/>
<keyword evidence="3" id="KW-1185">Reference proteome</keyword>
<reference evidence="3" key="1">
    <citation type="journal article" date="2011" name="Nat. Genet.">
        <title>The Arabidopsis lyrata genome sequence and the basis of rapid genome size change.</title>
        <authorList>
            <person name="Hu T.T."/>
            <person name="Pattyn P."/>
            <person name="Bakker E.G."/>
            <person name="Cao J."/>
            <person name="Cheng J.-F."/>
            <person name="Clark R.M."/>
            <person name="Fahlgren N."/>
            <person name="Fawcett J.A."/>
            <person name="Grimwood J."/>
            <person name="Gundlach H."/>
            <person name="Haberer G."/>
            <person name="Hollister J.D."/>
            <person name="Ossowski S."/>
            <person name="Ottilar R.P."/>
            <person name="Salamov A.A."/>
            <person name="Schneeberger K."/>
            <person name="Spannagl M."/>
            <person name="Wang X."/>
            <person name="Yang L."/>
            <person name="Nasrallah M.E."/>
            <person name="Bergelson J."/>
            <person name="Carrington J.C."/>
            <person name="Gaut B.S."/>
            <person name="Schmutz J."/>
            <person name="Mayer K.F.X."/>
            <person name="Van de Peer Y."/>
            <person name="Grigoriev I.V."/>
            <person name="Nordborg M."/>
            <person name="Weigel D."/>
            <person name="Guo Y.-L."/>
        </authorList>
    </citation>
    <scope>NUCLEOTIDE SEQUENCE [LARGE SCALE GENOMIC DNA]</scope>
    <source>
        <strain evidence="3">cv. MN47</strain>
    </source>
</reference>
<dbReference type="AlphaFoldDB" id="D7L9B6"/>
<name>D7L9B6_ARALL</name>
<accession>D7L9B6</accession>
<organism evidence="3">
    <name type="scientific">Arabidopsis lyrata subsp. lyrata</name>
    <name type="common">Lyre-leaved rock-cress</name>
    <dbReference type="NCBI Taxonomy" id="81972"/>
    <lineage>
        <taxon>Eukaryota</taxon>
        <taxon>Viridiplantae</taxon>
        <taxon>Streptophyta</taxon>
        <taxon>Embryophyta</taxon>
        <taxon>Tracheophyta</taxon>
        <taxon>Spermatophyta</taxon>
        <taxon>Magnoliopsida</taxon>
        <taxon>eudicotyledons</taxon>
        <taxon>Gunneridae</taxon>
        <taxon>Pentapetalae</taxon>
        <taxon>rosids</taxon>
        <taxon>malvids</taxon>
        <taxon>Brassicales</taxon>
        <taxon>Brassicaceae</taxon>
        <taxon>Camelineae</taxon>
        <taxon>Arabidopsis</taxon>
    </lineage>
</organism>